<name>A0A074RGK7_9AGAM</name>
<dbReference type="InterPro" id="IPR052711">
    <property type="entry name" value="Zinc_ADH-like"/>
</dbReference>
<dbReference type="PANTHER" id="PTHR45033:SF2">
    <property type="entry name" value="ZINC-TYPE ALCOHOL DEHYDROGENASE-LIKE PROTEIN C1773.06C"/>
    <property type="match status" value="1"/>
</dbReference>
<feature type="domain" description="Alcohol dehydrogenase-like C-terminal" evidence="1">
    <location>
        <begin position="75"/>
        <end position="164"/>
    </location>
</feature>
<dbReference type="STRING" id="1423351.A0A074RGK7"/>
<dbReference type="OrthoDB" id="9930022at2759"/>
<keyword evidence="3" id="KW-1185">Reference proteome</keyword>
<protein>
    <submittedName>
        <fullName evidence="2">Zinc-binding dehydrogenase family protein</fullName>
    </submittedName>
</protein>
<dbReference type="SUPFAM" id="SSF51735">
    <property type="entry name" value="NAD(P)-binding Rossmann-fold domains"/>
    <property type="match status" value="1"/>
</dbReference>
<evidence type="ECO:0000313" key="2">
    <source>
        <dbReference type="EMBL" id="KEP45904.1"/>
    </source>
</evidence>
<evidence type="ECO:0000259" key="1">
    <source>
        <dbReference type="Pfam" id="PF00107"/>
    </source>
</evidence>
<dbReference type="InterPro" id="IPR013149">
    <property type="entry name" value="ADH-like_C"/>
</dbReference>
<sequence>MGGRISIRPGARISYPGLFDPVPHLSCGPLLARPQTLVVRTSSCHSCAGMTSFNALFVLSTTTRDSTVLVLGSGGVSVLGAQFAEAAGARVIATTSPGDKAHKHKALGVDHVINYRDTPNCADEVKKLTGGQGVDQVFEIGGDGTLMEAIQAIKSVEARCMLLACRQTPRPPLSPSSHCRLCSNRASSMARWWEAKTSGKG</sequence>
<dbReference type="AlphaFoldDB" id="A0A074RGK7"/>
<dbReference type="HOGENOM" id="CLU_1361087_0_0_1"/>
<dbReference type="Gene3D" id="3.40.50.720">
    <property type="entry name" value="NAD(P)-binding Rossmann-like Domain"/>
    <property type="match status" value="1"/>
</dbReference>
<gene>
    <name evidence="2" type="ORF">V565_232210</name>
</gene>
<evidence type="ECO:0000313" key="3">
    <source>
        <dbReference type="Proteomes" id="UP000027456"/>
    </source>
</evidence>
<dbReference type="InterPro" id="IPR036291">
    <property type="entry name" value="NAD(P)-bd_dom_sf"/>
</dbReference>
<accession>A0A074RGK7</accession>
<dbReference type="Gene3D" id="3.90.180.10">
    <property type="entry name" value="Medium-chain alcohol dehydrogenases, catalytic domain"/>
    <property type="match status" value="1"/>
</dbReference>
<organism evidence="2 3">
    <name type="scientific">Rhizoctonia solani 123E</name>
    <dbReference type="NCBI Taxonomy" id="1423351"/>
    <lineage>
        <taxon>Eukaryota</taxon>
        <taxon>Fungi</taxon>
        <taxon>Dikarya</taxon>
        <taxon>Basidiomycota</taxon>
        <taxon>Agaricomycotina</taxon>
        <taxon>Agaricomycetes</taxon>
        <taxon>Cantharellales</taxon>
        <taxon>Ceratobasidiaceae</taxon>
        <taxon>Rhizoctonia</taxon>
    </lineage>
</organism>
<dbReference type="EMBL" id="AZST01001409">
    <property type="protein sequence ID" value="KEP45904.1"/>
    <property type="molecule type" value="Genomic_DNA"/>
</dbReference>
<dbReference type="PANTHER" id="PTHR45033">
    <property type="match status" value="1"/>
</dbReference>
<reference evidence="2 3" key="1">
    <citation type="submission" date="2013-12" db="EMBL/GenBank/DDBJ databases">
        <authorList>
            <person name="Cubeta M."/>
            <person name="Pakala S."/>
            <person name="Fedorova N."/>
            <person name="Thomas E."/>
            <person name="Dean R."/>
            <person name="Jabaji S."/>
            <person name="Neate S."/>
            <person name="Toda T."/>
            <person name="Tavantzis S."/>
            <person name="Vilgalys R."/>
            <person name="Bharathan N."/>
            <person name="Pakala S."/>
            <person name="Losada L.S."/>
            <person name="Zafar N."/>
            <person name="Nierman W."/>
        </authorList>
    </citation>
    <scope>NUCLEOTIDE SEQUENCE [LARGE SCALE GENOMIC DNA]</scope>
    <source>
        <strain evidence="2 3">123E</strain>
    </source>
</reference>
<comment type="caution">
    <text evidence="2">The sequence shown here is derived from an EMBL/GenBank/DDBJ whole genome shotgun (WGS) entry which is preliminary data.</text>
</comment>
<dbReference type="Pfam" id="PF00107">
    <property type="entry name" value="ADH_zinc_N"/>
    <property type="match status" value="1"/>
</dbReference>
<proteinExistence type="predicted"/>
<dbReference type="Proteomes" id="UP000027456">
    <property type="component" value="Unassembled WGS sequence"/>
</dbReference>